<comment type="caution">
    <text evidence="3">The sequence shown here is derived from an EMBL/GenBank/DDBJ whole genome shotgun (WGS) entry which is preliminary data.</text>
</comment>
<sequence length="300" mass="35895">MTRWYNVNEALEVLEIYDITSSKQMVTRWLREGKIVGEVSANRKEGWRIHEKDLEDFIERMKPGLRKLFFRNEELQSELHDLREKVSTLEQKEKIFPIASNVHIPEDWKVQLQLSQKQSELLLGQVESLVKENRKLQEKNEVLQKEKYLLIEEKMRLLDENKKLSLRKQKDKEIDGDKENVNNDVSQMKHMESVKVEKVTFNVFREVLAKYLKEEITKQEEQVLYDYLLKQMFVEDGTLKESFKGTESKYYCHSGNKPYDTWKPFVKAQVKHLVENKESILKELKNQEKKKRKSRLKNSS</sequence>
<dbReference type="InterPro" id="IPR041657">
    <property type="entry name" value="HTH_17"/>
</dbReference>
<keyword evidence="4" id="KW-1185">Reference proteome</keyword>
<accession>A0ABT7KYV2</accession>
<keyword evidence="1" id="KW-0175">Coiled coil</keyword>
<organism evidence="3 4">
    <name type="scientific">Bacillus shihchuchen</name>
    <dbReference type="NCBI Taxonomy" id="3036942"/>
    <lineage>
        <taxon>Bacteria</taxon>
        <taxon>Bacillati</taxon>
        <taxon>Bacillota</taxon>
        <taxon>Bacilli</taxon>
        <taxon>Bacillales</taxon>
        <taxon>Bacillaceae</taxon>
        <taxon>Bacillus</taxon>
        <taxon>Bacillus cereus group</taxon>
    </lineage>
</organism>
<feature type="coiled-coil region" evidence="1">
    <location>
        <begin position="267"/>
        <end position="297"/>
    </location>
</feature>
<evidence type="ECO:0000259" key="2">
    <source>
        <dbReference type="Pfam" id="PF12728"/>
    </source>
</evidence>
<name>A0ABT7KYV2_9BACI</name>
<reference evidence="3 4" key="1">
    <citation type="journal article" date="2023" name="Int. J. Mol. Sci.">
        <title>Pathogenicity and Genomic Characterization of a Novel Genospecies, Bacillus shihchuchen, of the Bacillus cereus Group Isolated from Chinese Softshell Turtle (Pelodiscus sinensis).</title>
        <authorList>
            <person name="Cheng L.W."/>
            <person name="Byadgi O.V."/>
            <person name="Tsai C.E."/>
            <person name="Wang P.C."/>
            <person name="Chen S.C."/>
        </authorList>
    </citation>
    <scope>NUCLEOTIDE SEQUENCE [LARGE SCALE GENOMIC DNA]</scope>
    <source>
        <strain evidence="3 4">QF108-045</strain>
    </source>
</reference>
<dbReference type="Pfam" id="PF12728">
    <property type="entry name" value="HTH_17"/>
    <property type="match status" value="1"/>
</dbReference>
<gene>
    <name evidence="3" type="ORF">P6F46_22970</name>
</gene>
<feature type="domain" description="Helix-turn-helix" evidence="2">
    <location>
        <begin position="4"/>
        <end position="60"/>
    </location>
</feature>
<protein>
    <submittedName>
        <fullName evidence="3">Helix-turn-helix domain-containing protein</fullName>
    </submittedName>
</protein>
<evidence type="ECO:0000256" key="1">
    <source>
        <dbReference type="SAM" id="Coils"/>
    </source>
</evidence>
<evidence type="ECO:0000313" key="4">
    <source>
        <dbReference type="Proteomes" id="UP001229716"/>
    </source>
</evidence>
<feature type="coiled-coil region" evidence="1">
    <location>
        <begin position="119"/>
        <end position="153"/>
    </location>
</feature>
<evidence type="ECO:0000313" key="3">
    <source>
        <dbReference type="EMBL" id="MDL2418955.1"/>
    </source>
</evidence>
<dbReference type="EMBL" id="JASWHZ010000001">
    <property type="protein sequence ID" value="MDL2418955.1"/>
    <property type="molecule type" value="Genomic_DNA"/>
</dbReference>
<proteinExistence type="predicted"/>
<dbReference type="Proteomes" id="UP001229716">
    <property type="component" value="Unassembled WGS sequence"/>
</dbReference>
<feature type="coiled-coil region" evidence="1">
    <location>
        <begin position="65"/>
        <end position="92"/>
    </location>
</feature>